<dbReference type="SUPFAM" id="SSF102829">
    <property type="entry name" value="Cell division protein ZapA-like"/>
    <property type="match status" value="1"/>
</dbReference>
<dbReference type="Pfam" id="PF05164">
    <property type="entry name" value="ZapA"/>
    <property type="match status" value="1"/>
</dbReference>
<gene>
    <name evidence="2" type="ORF">KEC16_01490</name>
</gene>
<keyword evidence="1" id="KW-0175">Coiled coil</keyword>
<dbReference type="InterPro" id="IPR036192">
    <property type="entry name" value="Cell_div_ZapA-like_sf"/>
</dbReference>
<comment type="caution">
    <text evidence="2">The sequence shown here is derived from an EMBL/GenBank/DDBJ whole genome shotgun (WGS) entry which is preliminary data.</text>
</comment>
<feature type="coiled-coil region" evidence="1">
    <location>
        <begin position="56"/>
        <end position="83"/>
    </location>
</feature>
<name>A0ABS5I7U6_9PROT</name>
<evidence type="ECO:0000313" key="2">
    <source>
        <dbReference type="EMBL" id="MBR9970384.1"/>
    </source>
</evidence>
<evidence type="ECO:0000313" key="3">
    <source>
        <dbReference type="Proteomes" id="UP000680714"/>
    </source>
</evidence>
<organism evidence="2 3">
    <name type="scientific">Magnetospirillum sulfuroxidans</name>
    <dbReference type="NCBI Taxonomy" id="611300"/>
    <lineage>
        <taxon>Bacteria</taxon>
        <taxon>Pseudomonadati</taxon>
        <taxon>Pseudomonadota</taxon>
        <taxon>Alphaproteobacteria</taxon>
        <taxon>Rhodospirillales</taxon>
        <taxon>Rhodospirillaceae</taxon>
        <taxon>Magnetospirillum</taxon>
    </lineage>
</organism>
<dbReference type="RefSeq" id="WP_211545881.1">
    <property type="nucleotide sequence ID" value="NZ_JAGTUF010000001.1"/>
</dbReference>
<keyword evidence="3" id="KW-1185">Reference proteome</keyword>
<dbReference type="GO" id="GO:0051301">
    <property type="term" value="P:cell division"/>
    <property type="evidence" value="ECO:0007669"/>
    <property type="project" value="UniProtKB-KW"/>
</dbReference>
<proteinExistence type="predicted"/>
<dbReference type="InterPro" id="IPR007838">
    <property type="entry name" value="Cell_div_ZapA-like"/>
</dbReference>
<sequence>MAYVNLSINGRIHEIACDDSQVARIHVLGQMIDGIAQDLLGQLGNVPDTRLMVMVALSLADELAETRENLNAANNDLTSLADGDQDLAEGIESLAARIEAIAERLERP</sequence>
<accession>A0ABS5I7U6</accession>
<dbReference type="EMBL" id="JAGTUF010000001">
    <property type="protein sequence ID" value="MBR9970384.1"/>
    <property type="molecule type" value="Genomic_DNA"/>
</dbReference>
<keyword evidence="2" id="KW-0131">Cell cycle</keyword>
<reference evidence="2 3" key="1">
    <citation type="submission" date="2021-04" db="EMBL/GenBank/DDBJ databases">
        <title>Magnetospirillum sulfuroxidans sp. nov., a facultative chemolithoautotrophic sulfur-oxidizing alphaproteobacterium isolated from freshwater sediment and proposals for Paramagetospirillum gen. nov., and Magnetospirillaceae fam. nov.</title>
        <authorList>
            <person name="Koziaeva V."/>
            <person name="Geelhoed J.S."/>
            <person name="Sorokin D.Y."/>
            <person name="Grouzdev D.S."/>
        </authorList>
    </citation>
    <scope>NUCLEOTIDE SEQUENCE [LARGE SCALE GENOMIC DNA]</scope>
    <source>
        <strain evidence="2 3">J10</strain>
    </source>
</reference>
<protein>
    <submittedName>
        <fullName evidence="2">Cell division protein ZapA</fullName>
    </submittedName>
</protein>
<keyword evidence="2" id="KW-0132">Cell division</keyword>
<evidence type="ECO:0000256" key="1">
    <source>
        <dbReference type="SAM" id="Coils"/>
    </source>
</evidence>
<dbReference type="Proteomes" id="UP000680714">
    <property type="component" value="Unassembled WGS sequence"/>
</dbReference>